<feature type="signal peptide" evidence="10">
    <location>
        <begin position="1"/>
        <end position="25"/>
    </location>
</feature>
<keyword evidence="7 9" id="KW-0472">Membrane</keyword>
<evidence type="ECO:0000256" key="6">
    <source>
        <dbReference type="ARBA" id="ARBA00022989"/>
    </source>
</evidence>
<feature type="transmembrane region" description="Helical" evidence="9">
    <location>
        <begin position="273"/>
        <end position="300"/>
    </location>
</feature>
<organism evidence="12 13">
    <name type="scientific">Carex littledalei</name>
    <dbReference type="NCBI Taxonomy" id="544730"/>
    <lineage>
        <taxon>Eukaryota</taxon>
        <taxon>Viridiplantae</taxon>
        <taxon>Streptophyta</taxon>
        <taxon>Embryophyta</taxon>
        <taxon>Tracheophyta</taxon>
        <taxon>Spermatophyta</taxon>
        <taxon>Magnoliopsida</taxon>
        <taxon>Liliopsida</taxon>
        <taxon>Poales</taxon>
        <taxon>Cyperaceae</taxon>
        <taxon>Cyperoideae</taxon>
        <taxon>Cariceae</taxon>
        <taxon>Carex</taxon>
        <taxon>Carex subgen. Euthyceras</taxon>
    </lineage>
</organism>
<evidence type="ECO:0000256" key="9">
    <source>
        <dbReference type="SAM" id="Phobius"/>
    </source>
</evidence>
<evidence type="ECO:0000256" key="3">
    <source>
        <dbReference type="ARBA" id="ARBA00022692"/>
    </source>
</evidence>
<evidence type="ECO:0000256" key="8">
    <source>
        <dbReference type="SAM" id="MobiDB-lite"/>
    </source>
</evidence>
<protein>
    <submittedName>
        <fullName evidence="12">Inactive leucine-rich repeat receptor-like serine/threonine-protein kinase</fullName>
    </submittedName>
</protein>
<evidence type="ECO:0000313" key="13">
    <source>
        <dbReference type="Proteomes" id="UP000623129"/>
    </source>
</evidence>
<feature type="region of interest" description="Disordered" evidence="8">
    <location>
        <begin position="658"/>
        <end position="679"/>
    </location>
</feature>
<keyword evidence="3 9" id="KW-0812">Transmembrane</keyword>
<dbReference type="PANTHER" id="PTHR48007:SF39">
    <property type="entry name" value="PROTEIN KINASE DOMAIN-CONTAINING PROTEIN"/>
    <property type="match status" value="1"/>
</dbReference>
<evidence type="ECO:0000256" key="7">
    <source>
        <dbReference type="ARBA" id="ARBA00023136"/>
    </source>
</evidence>
<proteinExistence type="predicted"/>
<accession>A0A833RV57</accession>
<dbReference type="InterPro" id="IPR001611">
    <property type="entry name" value="Leu-rich_rpt"/>
</dbReference>
<keyword evidence="12" id="KW-0808">Transferase</keyword>
<keyword evidence="6 9" id="KW-1133">Transmembrane helix</keyword>
<dbReference type="Proteomes" id="UP000623129">
    <property type="component" value="Unassembled WGS sequence"/>
</dbReference>
<dbReference type="SUPFAM" id="SSF56112">
    <property type="entry name" value="Protein kinase-like (PK-like)"/>
    <property type="match status" value="1"/>
</dbReference>
<feature type="region of interest" description="Disordered" evidence="8">
    <location>
        <begin position="308"/>
        <end position="347"/>
    </location>
</feature>
<dbReference type="Gene3D" id="1.10.510.10">
    <property type="entry name" value="Transferase(Phosphotransferase) domain 1"/>
    <property type="match status" value="1"/>
</dbReference>
<feature type="domain" description="Protein kinase" evidence="11">
    <location>
        <begin position="373"/>
        <end position="660"/>
    </location>
</feature>
<keyword evidence="2" id="KW-0433">Leucine-rich repeat</keyword>
<dbReference type="EMBL" id="SWLB01000002">
    <property type="protein sequence ID" value="KAF3341258.1"/>
    <property type="molecule type" value="Genomic_DNA"/>
</dbReference>
<keyword evidence="5" id="KW-0677">Repeat</keyword>
<dbReference type="InterPro" id="IPR000719">
    <property type="entry name" value="Prot_kinase_dom"/>
</dbReference>
<feature type="compositionally biased region" description="Low complexity" evidence="8">
    <location>
        <begin position="535"/>
        <end position="547"/>
    </location>
</feature>
<comment type="subcellular location">
    <subcellularLocation>
        <location evidence="1">Membrane</location>
    </subcellularLocation>
</comment>
<evidence type="ECO:0000256" key="10">
    <source>
        <dbReference type="SAM" id="SignalP"/>
    </source>
</evidence>
<dbReference type="Gene3D" id="1.20.5.930">
    <property type="entry name" value="Bicelle-embedded integrin alpha(iib) transmembrane segment"/>
    <property type="match status" value="1"/>
</dbReference>
<sequence length="679" mass="74499">MSPKPPLSLLLLLCFSLLLVPHSLSQSSINDAQSLFLLKSAIDVSNSLPWRLDSASSLCTSWIGVKECSPDGRVTKLVLESLNLRGTLKPNLLSSLDQLRVLSFKSNNLSGEIPDLSSLTNLKSLYLNQNKFSGQIPSSLSLLHRLKVVVLSDNLLSGSIPVELTSVQRLYSLQLQNNQLTGEIPPFKQSSLRFLNVSFNNLSGQIPLTKALSQFNLSSFSQNPHLCGQQINKICARDSFLPPSLSPNEPHSASIAMPPLVTSNHERNHKKRLIAIIAGSVAGGILLLALISILLFVLIFKKKKKKSAEVNAQPKEHEPKTTEIETEPPTLQHRDEPQRPVSKPAFSWETESSGKLVFCGGVGEMYSMEELLRASAETLGRGTVGSTYKAVMETGFIVTVKRLREVAGKEDAARDGEEFSRKAKEVGRVRHPNIVPLRAYFQAKEERLLVYDYFPNGSLFSLIHGSRPSGNGKPLHWTSCLKIAEDVATGLFHLHQSGLVHANLKPSNVLLGADFESCLTDFSLVPTFLPPSPSPSSSLPSPSSSSLFYRAPETRNPRSSNPFTPSSDIYSFGILLLELLTGKVPFQELVEEHGEDIPKWVRSVREEEKTESGEESDTAEEKLGVLLEIAIACVSVDVARRPGMEDVLRMVRDARAEAMVASSNNSSDRERDRPGNSPG</sequence>
<feature type="chain" id="PRO_5032711061" evidence="10">
    <location>
        <begin position="26"/>
        <end position="679"/>
    </location>
</feature>
<dbReference type="InterPro" id="IPR046959">
    <property type="entry name" value="PRK1-6/SRF4-like"/>
</dbReference>
<dbReference type="OrthoDB" id="4062651at2759"/>
<dbReference type="GO" id="GO:0016020">
    <property type="term" value="C:membrane"/>
    <property type="evidence" value="ECO:0007669"/>
    <property type="project" value="UniProtKB-SubCell"/>
</dbReference>
<feature type="compositionally biased region" description="Basic and acidic residues" evidence="8">
    <location>
        <begin position="314"/>
        <end position="323"/>
    </location>
</feature>
<dbReference type="GO" id="GO:0004672">
    <property type="term" value="F:protein kinase activity"/>
    <property type="evidence" value="ECO:0007669"/>
    <property type="project" value="InterPro"/>
</dbReference>
<dbReference type="Gene3D" id="3.80.10.10">
    <property type="entry name" value="Ribonuclease Inhibitor"/>
    <property type="match status" value="2"/>
</dbReference>
<dbReference type="PROSITE" id="PS50011">
    <property type="entry name" value="PROTEIN_KINASE_DOM"/>
    <property type="match status" value="1"/>
</dbReference>
<name>A0A833RV57_9POAL</name>
<keyword evidence="13" id="KW-1185">Reference proteome</keyword>
<keyword evidence="12" id="KW-0675">Receptor</keyword>
<dbReference type="Pfam" id="PF00069">
    <property type="entry name" value="Pkinase"/>
    <property type="match status" value="1"/>
</dbReference>
<evidence type="ECO:0000256" key="2">
    <source>
        <dbReference type="ARBA" id="ARBA00022614"/>
    </source>
</evidence>
<reference evidence="12" key="1">
    <citation type="submission" date="2020-01" db="EMBL/GenBank/DDBJ databases">
        <title>Genome sequence of Kobresia littledalei, the first chromosome-level genome in the family Cyperaceae.</title>
        <authorList>
            <person name="Qu G."/>
        </authorList>
    </citation>
    <scope>NUCLEOTIDE SEQUENCE</scope>
    <source>
        <strain evidence="12">C.B.Clarke</strain>
        <tissue evidence="12">Leaf</tissue>
    </source>
</reference>
<keyword evidence="12" id="KW-0418">Kinase</keyword>
<dbReference type="InterPro" id="IPR011009">
    <property type="entry name" value="Kinase-like_dom_sf"/>
</dbReference>
<comment type="caution">
    <text evidence="12">The sequence shown here is derived from an EMBL/GenBank/DDBJ whole genome shotgun (WGS) entry which is preliminary data.</text>
</comment>
<dbReference type="SUPFAM" id="SSF52058">
    <property type="entry name" value="L domain-like"/>
    <property type="match status" value="1"/>
</dbReference>
<feature type="region of interest" description="Disordered" evidence="8">
    <location>
        <begin position="533"/>
        <end position="562"/>
    </location>
</feature>
<evidence type="ECO:0000256" key="5">
    <source>
        <dbReference type="ARBA" id="ARBA00022737"/>
    </source>
</evidence>
<evidence type="ECO:0000256" key="4">
    <source>
        <dbReference type="ARBA" id="ARBA00022729"/>
    </source>
</evidence>
<dbReference type="Pfam" id="PF00560">
    <property type="entry name" value="LRR_1"/>
    <property type="match status" value="2"/>
</dbReference>
<dbReference type="GO" id="GO:0005524">
    <property type="term" value="F:ATP binding"/>
    <property type="evidence" value="ECO:0007669"/>
    <property type="project" value="InterPro"/>
</dbReference>
<dbReference type="PROSITE" id="PS51450">
    <property type="entry name" value="LRR"/>
    <property type="match status" value="1"/>
</dbReference>
<evidence type="ECO:0000256" key="1">
    <source>
        <dbReference type="ARBA" id="ARBA00004370"/>
    </source>
</evidence>
<dbReference type="InterPro" id="IPR032675">
    <property type="entry name" value="LRR_dom_sf"/>
</dbReference>
<dbReference type="FunFam" id="3.80.10.10:FF:000400">
    <property type="entry name" value="Nuclear pore complex protein NUP107"/>
    <property type="match status" value="1"/>
</dbReference>
<gene>
    <name evidence="12" type="ORF">FCM35_KLT10102</name>
</gene>
<evidence type="ECO:0000313" key="12">
    <source>
        <dbReference type="EMBL" id="KAF3341258.1"/>
    </source>
</evidence>
<keyword evidence="4 10" id="KW-0732">Signal</keyword>
<evidence type="ECO:0000259" key="11">
    <source>
        <dbReference type="PROSITE" id="PS50011"/>
    </source>
</evidence>
<dbReference type="Gene3D" id="3.30.200.20">
    <property type="entry name" value="Phosphorylase Kinase, domain 1"/>
    <property type="match status" value="1"/>
</dbReference>
<dbReference type="AlphaFoldDB" id="A0A833RV57"/>
<feature type="compositionally biased region" description="Basic and acidic residues" evidence="8">
    <location>
        <begin position="667"/>
        <end position="679"/>
    </location>
</feature>
<dbReference type="PANTHER" id="PTHR48007">
    <property type="entry name" value="LEUCINE-RICH REPEAT RECEPTOR-LIKE PROTEIN KINASE PXC1"/>
    <property type="match status" value="1"/>
</dbReference>